<dbReference type="EMBL" id="BARU01029370">
    <property type="protein sequence ID" value="GAH66107.1"/>
    <property type="molecule type" value="Genomic_DNA"/>
</dbReference>
<reference evidence="2" key="1">
    <citation type="journal article" date="2014" name="Front. Microbiol.">
        <title>High frequency of phylogenetically diverse reductive dehalogenase-homologous genes in deep subseafloor sedimentary metagenomes.</title>
        <authorList>
            <person name="Kawai M."/>
            <person name="Futagami T."/>
            <person name="Toyoda A."/>
            <person name="Takaki Y."/>
            <person name="Nishi S."/>
            <person name="Hori S."/>
            <person name="Arai W."/>
            <person name="Tsubouchi T."/>
            <person name="Morono Y."/>
            <person name="Uchiyama I."/>
            <person name="Ito T."/>
            <person name="Fujiyama A."/>
            <person name="Inagaki F."/>
            <person name="Takami H."/>
        </authorList>
    </citation>
    <scope>NUCLEOTIDE SEQUENCE</scope>
    <source>
        <strain evidence="2">Expedition CK06-06</strain>
    </source>
</reference>
<evidence type="ECO:0000256" key="1">
    <source>
        <dbReference type="SAM" id="Phobius"/>
    </source>
</evidence>
<accession>X1H9P0</accession>
<dbReference type="AlphaFoldDB" id="X1H9P0"/>
<feature type="non-terminal residue" evidence="2">
    <location>
        <position position="1"/>
    </location>
</feature>
<name>X1H9P0_9ZZZZ</name>
<protein>
    <submittedName>
        <fullName evidence="2">Uncharacterized protein</fullName>
    </submittedName>
</protein>
<keyword evidence="1" id="KW-0472">Membrane</keyword>
<keyword evidence="1" id="KW-1133">Transmembrane helix</keyword>
<evidence type="ECO:0000313" key="2">
    <source>
        <dbReference type="EMBL" id="GAH66107.1"/>
    </source>
</evidence>
<keyword evidence="1" id="KW-0812">Transmembrane</keyword>
<sequence>YLAFGNTGVPSGLHFILGNYGFLNPILAAAAMAASSLTVVFNSLRLKRFRPAKFGN</sequence>
<organism evidence="2">
    <name type="scientific">marine sediment metagenome</name>
    <dbReference type="NCBI Taxonomy" id="412755"/>
    <lineage>
        <taxon>unclassified sequences</taxon>
        <taxon>metagenomes</taxon>
        <taxon>ecological metagenomes</taxon>
    </lineage>
</organism>
<comment type="caution">
    <text evidence="2">The sequence shown here is derived from an EMBL/GenBank/DDBJ whole genome shotgun (WGS) entry which is preliminary data.</text>
</comment>
<gene>
    <name evidence="2" type="ORF">S03H2_46726</name>
</gene>
<feature type="transmembrane region" description="Helical" evidence="1">
    <location>
        <begin position="20"/>
        <end position="44"/>
    </location>
</feature>
<proteinExistence type="predicted"/>